<dbReference type="Gene3D" id="3.40.50.300">
    <property type="entry name" value="P-loop containing nucleotide triphosphate hydrolases"/>
    <property type="match status" value="1"/>
</dbReference>
<organism evidence="3 4">
    <name type="scientific">Oceanisphaera profunda</name>
    <dbReference type="NCBI Taxonomy" id="1416627"/>
    <lineage>
        <taxon>Bacteria</taxon>
        <taxon>Pseudomonadati</taxon>
        <taxon>Pseudomonadota</taxon>
        <taxon>Gammaproteobacteria</taxon>
        <taxon>Aeromonadales</taxon>
        <taxon>Aeromonadaceae</taxon>
        <taxon>Oceanisphaera</taxon>
    </lineage>
</organism>
<keyword evidence="1" id="KW-0472">Membrane</keyword>
<feature type="transmembrane region" description="Helical" evidence="1">
    <location>
        <begin position="48"/>
        <end position="72"/>
    </location>
</feature>
<dbReference type="RefSeq" id="WP_087038036.1">
    <property type="nucleotide sequence ID" value="NZ_CP021377.1"/>
</dbReference>
<dbReference type="GO" id="GO:0002098">
    <property type="term" value="P:tRNA wobble uridine modification"/>
    <property type="evidence" value="ECO:0007669"/>
    <property type="project" value="TreeGrafter"/>
</dbReference>
<dbReference type="KEGG" id="opf:CBP31_13170"/>
<dbReference type="EMBL" id="CP021377">
    <property type="protein sequence ID" value="ART83455.1"/>
    <property type="molecule type" value="Genomic_DNA"/>
</dbReference>
<dbReference type="SUPFAM" id="SSF52540">
    <property type="entry name" value="P-loop containing nucleoside triphosphate hydrolases"/>
    <property type="match status" value="1"/>
</dbReference>
<name>A0A1Y0D8U9_9GAMM</name>
<evidence type="ECO:0000313" key="3">
    <source>
        <dbReference type="EMBL" id="ART83455.1"/>
    </source>
</evidence>
<keyword evidence="4" id="KW-1185">Reference proteome</keyword>
<dbReference type="InterPro" id="IPR006073">
    <property type="entry name" value="GTP-bd"/>
</dbReference>
<dbReference type="Pfam" id="PF01926">
    <property type="entry name" value="MMR_HSR1"/>
    <property type="match status" value="1"/>
</dbReference>
<dbReference type="GO" id="GO:0005525">
    <property type="term" value="F:GTP binding"/>
    <property type="evidence" value="ECO:0007669"/>
    <property type="project" value="InterPro"/>
</dbReference>
<evidence type="ECO:0000259" key="2">
    <source>
        <dbReference type="Pfam" id="PF01926"/>
    </source>
</evidence>
<gene>
    <name evidence="3" type="ORF">CBP31_13170</name>
</gene>
<dbReference type="InterPro" id="IPR027417">
    <property type="entry name" value="P-loop_NTPase"/>
</dbReference>
<keyword evidence="1" id="KW-1133">Transmembrane helix</keyword>
<dbReference type="Proteomes" id="UP000243937">
    <property type="component" value="Chromosome"/>
</dbReference>
<dbReference type="GO" id="GO:0005829">
    <property type="term" value="C:cytosol"/>
    <property type="evidence" value="ECO:0007669"/>
    <property type="project" value="TreeGrafter"/>
</dbReference>
<accession>A0A1Y0D8U9</accession>
<dbReference type="PANTHER" id="PTHR42714:SF2">
    <property type="entry name" value="TRNA MODIFICATION GTPASE GTPBP3, MITOCHONDRIAL"/>
    <property type="match status" value="1"/>
</dbReference>
<sequence length="542" mass="60805">MRKLKSLYFTLARLSGDRWSVAVLVCVLPMLILMGFGIVLAIKYGYMLALSLSITLSVGLVFLMMCFAKVLVAKKQQTHSSQQGEEGTERVKSMGADDDLVAASPDWSNRERAIWQATKAYSRALLAHDSDWVDMDKKVLLVFERVAKEYNKQSLDFSIAEGLKLIEEISRRYRLVLKEHIPVVEYLKISHLKSGYEAYDKYGDFGPVLVTVLKSLNYAKNIFINPAKAVSDFISQQFSSNMTKGLIDDMQLKAKEALLDEVASVAINLYSKRFRIEDLDVKPSSTLETDQAHVAAQLEPIRIVIVGQVGAGKSSLTNLLNGEFAVEVGVLATTSGLTVCETQFGDAAVKIIDLPGLDGQAATEQLIFSELLKSDLVLWVVKANQPARELDNKFRQKIKQYYAQAKNISRKEPTIICIVNQVDMLNPVQDWQPPYDLTDPSNPKSKIISQALAYNKELLTPDFTLVLSISDTKPHFGVDDLKLLLNEQLLNAYNVQLNRNRKDAIHQRVKIREQARRVGRSTKVLAQGAFKHLKHKYTNPPK</sequence>
<reference evidence="3 4" key="1">
    <citation type="journal article" date="2014" name="Int. J. Syst. Evol. Microbiol.">
        <title>Oceanisphaera profunda sp. nov., a marine bacterium isolated from deep-sea sediment, and emended description of the genus Oceanisphaera.</title>
        <authorList>
            <person name="Xu Z."/>
            <person name="Zhang X.Y."/>
            <person name="Su H.N."/>
            <person name="Yu Z.C."/>
            <person name="Liu C."/>
            <person name="Li H."/>
            <person name="Chen X.L."/>
            <person name="Song X.Y."/>
            <person name="Xie B.B."/>
            <person name="Qin Q.L."/>
            <person name="Zhou B.C."/>
            <person name="Shi M."/>
            <person name="Huang Y."/>
            <person name="Zhang Y.Z."/>
        </authorList>
    </citation>
    <scope>NUCLEOTIDE SEQUENCE [LARGE SCALE GENOMIC DNA]</scope>
    <source>
        <strain evidence="3 4">SM1222</strain>
    </source>
</reference>
<feature type="transmembrane region" description="Helical" evidence="1">
    <location>
        <begin position="21"/>
        <end position="42"/>
    </location>
</feature>
<proteinExistence type="predicted"/>
<dbReference type="GO" id="GO:0030488">
    <property type="term" value="P:tRNA methylation"/>
    <property type="evidence" value="ECO:0007669"/>
    <property type="project" value="TreeGrafter"/>
</dbReference>
<protein>
    <recommendedName>
        <fullName evidence="2">G domain-containing protein</fullName>
    </recommendedName>
</protein>
<evidence type="ECO:0000313" key="4">
    <source>
        <dbReference type="Proteomes" id="UP000243937"/>
    </source>
</evidence>
<evidence type="ECO:0000256" key="1">
    <source>
        <dbReference type="SAM" id="Phobius"/>
    </source>
</evidence>
<keyword evidence="1" id="KW-0812">Transmembrane</keyword>
<dbReference type="OrthoDB" id="238366at2"/>
<feature type="domain" description="G" evidence="2">
    <location>
        <begin position="302"/>
        <end position="403"/>
    </location>
</feature>
<dbReference type="AlphaFoldDB" id="A0A1Y0D8U9"/>
<dbReference type="PANTHER" id="PTHR42714">
    <property type="entry name" value="TRNA MODIFICATION GTPASE GTPBP3"/>
    <property type="match status" value="1"/>
</dbReference>